<keyword evidence="3 6" id="KW-0274">FAD</keyword>
<dbReference type="EC" id="1.18.1.2" evidence="6"/>
<gene>
    <name evidence="8" type="ORF">FC50_GL000699</name>
</gene>
<evidence type="ECO:0000313" key="8">
    <source>
        <dbReference type="EMBL" id="KRL86454.1"/>
    </source>
</evidence>
<feature type="domain" description="FAD/NAD(P)-binding" evidence="7">
    <location>
        <begin position="8"/>
        <end position="324"/>
    </location>
</feature>
<dbReference type="Pfam" id="PF07992">
    <property type="entry name" value="Pyr_redox_2"/>
    <property type="match status" value="1"/>
</dbReference>
<dbReference type="EMBL" id="AZFJ01000044">
    <property type="protein sequence ID" value="KRL86454.1"/>
    <property type="molecule type" value="Genomic_DNA"/>
</dbReference>
<evidence type="ECO:0000256" key="6">
    <source>
        <dbReference type="HAMAP-Rule" id="MF_01685"/>
    </source>
</evidence>
<dbReference type="InterPro" id="IPR050097">
    <property type="entry name" value="Ferredoxin-NADP_redctase_2"/>
</dbReference>
<evidence type="ECO:0000259" key="7">
    <source>
        <dbReference type="Pfam" id="PF07992"/>
    </source>
</evidence>
<proteinExistence type="inferred from homology"/>
<dbReference type="InterPro" id="IPR036188">
    <property type="entry name" value="FAD/NAD-bd_sf"/>
</dbReference>
<dbReference type="PRINTS" id="PR00368">
    <property type="entry name" value="FADPNR"/>
</dbReference>
<feature type="binding site" evidence="6">
    <location>
        <position position="306"/>
    </location>
    <ligand>
        <name>FAD</name>
        <dbReference type="ChEBI" id="CHEBI:57692"/>
    </ligand>
</feature>
<feature type="binding site" evidence="6">
    <location>
        <position position="44"/>
    </location>
    <ligand>
        <name>FAD</name>
        <dbReference type="ChEBI" id="CHEBI:57692"/>
    </ligand>
</feature>
<reference evidence="8 9" key="1">
    <citation type="journal article" date="2015" name="Genome Announc.">
        <title>Expanding the biotechnology potential of lactobacilli through comparative genomics of 213 strains and associated genera.</title>
        <authorList>
            <person name="Sun Z."/>
            <person name="Harris H.M."/>
            <person name="McCann A."/>
            <person name="Guo C."/>
            <person name="Argimon S."/>
            <person name="Zhang W."/>
            <person name="Yang X."/>
            <person name="Jeffery I.B."/>
            <person name="Cooney J.C."/>
            <person name="Kagawa T.F."/>
            <person name="Liu W."/>
            <person name="Song Y."/>
            <person name="Salvetti E."/>
            <person name="Wrobel A."/>
            <person name="Rasinkangas P."/>
            <person name="Parkhill J."/>
            <person name="Rea M.C."/>
            <person name="O'Sullivan O."/>
            <person name="Ritari J."/>
            <person name="Douillard F.P."/>
            <person name="Paul Ross R."/>
            <person name="Yang R."/>
            <person name="Briner A.E."/>
            <person name="Felis G.E."/>
            <person name="de Vos W.M."/>
            <person name="Barrangou R."/>
            <person name="Klaenhammer T.R."/>
            <person name="Caufield P.W."/>
            <person name="Cui Y."/>
            <person name="Zhang H."/>
            <person name="O'Toole P.W."/>
        </authorList>
    </citation>
    <scope>NUCLEOTIDE SEQUENCE [LARGE SCALE GENOMIC DNA]</scope>
    <source>
        <strain evidence="8 9">DSM 15945</strain>
    </source>
</reference>
<dbReference type="STRING" id="1423783.FC50_GL000699"/>
<comment type="similarity">
    <text evidence="6">Belongs to the ferredoxin--NADP reductase type 2 family.</text>
</comment>
<evidence type="ECO:0000256" key="3">
    <source>
        <dbReference type="ARBA" id="ARBA00022827"/>
    </source>
</evidence>
<evidence type="ECO:0000256" key="5">
    <source>
        <dbReference type="ARBA" id="ARBA00023002"/>
    </source>
</evidence>
<dbReference type="HAMAP" id="MF_01685">
    <property type="entry name" value="FENR2"/>
    <property type="match status" value="1"/>
</dbReference>
<dbReference type="SUPFAM" id="SSF51905">
    <property type="entry name" value="FAD/NAD(P)-binding domain"/>
    <property type="match status" value="1"/>
</dbReference>
<evidence type="ECO:0000313" key="9">
    <source>
        <dbReference type="Proteomes" id="UP000051922"/>
    </source>
</evidence>
<dbReference type="InterPro" id="IPR022890">
    <property type="entry name" value="Fd--NADP_Rdtase_type_2"/>
</dbReference>
<comment type="catalytic activity">
    <reaction evidence="6">
        <text>2 reduced [2Fe-2S]-[ferredoxin] + NADP(+) + H(+) = 2 oxidized [2Fe-2S]-[ferredoxin] + NADPH</text>
        <dbReference type="Rhea" id="RHEA:20125"/>
        <dbReference type="Rhea" id="RHEA-COMP:10000"/>
        <dbReference type="Rhea" id="RHEA-COMP:10001"/>
        <dbReference type="ChEBI" id="CHEBI:15378"/>
        <dbReference type="ChEBI" id="CHEBI:33737"/>
        <dbReference type="ChEBI" id="CHEBI:33738"/>
        <dbReference type="ChEBI" id="CHEBI:57783"/>
        <dbReference type="ChEBI" id="CHEBI:58349"/>
        <dbReference type="EC" id="1.18.1.2"/>
    </reaction>
</comment>
<dbReference type="Proteomes" id="UP000051922">
    <property type="component" value="Unassembled WGS sequence"/>
</dbReference>
<keyword evidence="9" id="KW-1185">Reference proteome</keyword>
<feature type="binding site" evidence="6">
    <location>
        <position position="36"/>
    </location>
    <ligand>
        <name>FAD</name>
        <dbReference type="ChEBI" id="CHEBI:57692"/>
    </ligand>
</feature>
<feature type="binding site" evidence="6">
    <location>
        <position position="49"/>
    </location>
    <ligand>
        <name>FAD</name>
        <dbReference type="ChEBI" id="CHEBI:57692"/>
    </ligand>
</feature>
<organism evidence="8 9">
    <name type="scientific">Lacticaseibacillus pantheris DSM 15945 = JCM 12539 = NBRC 106106</name>
    <dbReference type="NCBI Taxonomy" id="1423783"/>
    <lineage>
        <taxon>Bacteria</taxon>
        <taxon>Bacillati</taxon>
        <taxon>Bacillota</taxon>
        <taxon>Bacilli</taxon>
        <taxon>Lactobacillales</taxon>
        <taxon>Lactobacillaceae</taxon>
        <taxon>Lacticaseibacillus</taxon>
    </lineage>
</organism>
<comment type="caution">
    <text evidence="6">Lacks conserved residue(s) required for the propagation of feature annotation.</text>
</comment>
<evidence type="ECO:0000256" key="2">
    <source>
        <dbReference type="ARBA" id="ARBA00022630"/>
    </source>
</evidence>
<feature type="binding site" evidence="6">
    <location>
        <position position="89"/>
    </location>
    <ligand>
        <name>FAD</name>
        <dbReference type="ChEBI" id="CHEBI:57692"/>
    </ligand>
</feature>
<keyword evidence="5 6" id="KW-0560">Oxidoreductase</keyword>
<keyword evidence="2 6" id="KW-0285">Flavoprotein</keyword>
<dbReference type="GO" id="GO:0050661">
    <property type="term" value="F:NADP binding"/>
    <property type="evidence" value="ECO:0007669"/>
    <property type="project" value="UniProtKB-UniRule"/>
</dbReference>
<dbReference type="InterPro" id="IPR023753">
    <property type="entry name" value="FAD/NAD-binding_dom"/>
</dbReference>
<evidence type="ECO:0000256" key="1">
    <source>
        <dbReference type="ARBA" id="ARBA00011738"/>
    </source>
</evidence>
<dbReference type="PRINTS" id="PR00469">
    <property type="entry name" value="PNDRDTASEII"/>
</dbReference>
<sequence>MIMLHQYELTIIGGGPAGMFAAFYASMRGADVLLVESTGELGGQPATQYPQKMIYDIAGIDGINGVDLTARLSAQMDHFHPKVRFDTRVDGIIPATDSNLDIDWIKVDADTPTSAANPHGYVLQTNHEPIATQTVLIATGGGAFAPRRLAVDYPTDWDGDRIIYTVRDLAALQGQDIAIAGGGDSAIDWALALVDQASSVHLIHRRQQFRGLESSVAQLQQSAVAIHTPFVINALDTTATGKLAIDLRPIHGDQHEQLVVDRLLVNYGFASDNKQLRRWDLSLEHNQVAVDRLYQTSRPGVFAIGDVVTYPGKVKLIANAFGEAPIAVDAALRTIHPDLRQPPHSAAVIGQ</sequence>
<dbReference type="PATRIC" id="fig|1423783.4.peg.724"/>
<name>A0A0R1TZB2_9LACO</name>
<comment type="caution">
    <text evidence="8">The sequence shown here is derived from an EMBL/GenBank/DDBJ whole genome shotgun (WGS) entry which is preliminary data.</text>
</comment>
<dbReference type="Gene3D" id="3.50.50.60">
    <property type="entry name" value="FAD/NAD(P)-binding domain"/>
    <property type="match status" value="2"/>
</dbReference>
<dbReference type="PANTHER" id="PTHR48105">
    <property type="entry name" value="THIOREDOXIN REDUCTASE 1-RELATED-RELATED"/>
    <property type="match status" value="1"/>
</dbReference>
<dbReference type="GO" id="GO:0004324">
    <property type="term" value="F:ferredoxin-NADP+ reductase activity"/>
    <property type="evidence" value="ECO:0007669"/>
    <property type="project" value="UniProtKB-UniRule"/>
</dbReference>
<accession>A0A0R1TZB2</accession>
<dbReference type="GO" id="GO:0050660">
    <property type="term" value="F:flavin adenine dinucleotide binding"/>
    <property type="evidence" value="ECO:0007669"/>
    <property type="project" value="UniProtKB-UniRule"/>
</dbReference>
<comment type="subunit">
    <text evidence="1 6">Homodimer.</text>
</comment>
<protein>
    <recommendedName>
        <fullName evidence="6">Ferredoxin--NADP reductase</fullName>
        <shortName evidence="6">FNR</shortName>
        <shortName evidence="6">Fd-NADP(+) reductase</shortName>
        <ecNumber evidence="6">1.18.1.2</ecNumber>
    </recommendedName>
</protein>
<keyword evidence="4 6" id="KW-0521">NADP</keyword>
<feature type="binding site" evidence="6">
    <location>
        <position position="144"/>
    </location>
    <ligand>
        <name>FAD</name>
        <dbReference type="ChEBI" id="CHEBI:57692"/>
    </ligand>
</feature>
<evidence type="ECO:0000256" key="4">
    <source>
        <dbReference type="ARBA" id="ARBA00022857"/>
    </source>
</evidence>
<dbReference type="OrthoDB" id="9806179at2"/>
<dbReference type="AlphaFoldDB" id="A0A0R1TZB2"/>
<comment type="cofactor">
    <cofactor evidence="6">
        <name>FAD</name>
        <dbReference type="ChEBI" id="CHEBI:57692"/>
    </cofactor>
    <text evidence="6">Binds 1 FAD per subunit.</text>
</comment>
<dbReference type="RefSeq" id="WP_082607861.1">
    <property type="nucleotide sequence ID" value="NZ_AZFJ01000044.1"/>
</dbReference>